<evidence type="ECO:0000256" key="4">
    <source>
        <dbReference type="ARBA" id="ARBA00022729"/>
    </source>
</evidence>
<dbReference type="PROSITE" id="PS51450">
    <property type="entry name" value="LRR"/>
    <property type="match status" value="1"/>
</dbReference>
<dbReference type="PANTHER" id="PTHR27000:SF803">
    <property type="entry name" value="RECEPTOR-LIKE PROTEIN 45"/>
    <property type="match status" value="1"/>
</dbReference>
<dbReference type="InterPro" id="IPR001611">
    <property type="entry name" value="Leu-rich_rpt"/>
</dbReference>
<keyword evidence="3 10" id="KW-0812">Transmembrane</keyword>
<keyword evidence="2" id="KW-0433">Leucine-rich repeat</keyword>
<dbReference type="PANTHER" id="PTHR27000">
    <property type="entry name" value="LEUCINE-RICH REPEAT RECEPTOR-LIKE PROTEIN KINASE FAMILY PROTEIN-RELATED"/>
    <property type="match status" value="1"/>
</dbReference>
<evidence type="ECO:0000256" key="10">
    <source>
        <dbReference type="SAM" id="Phobius"/>
    </source>
</evidence>
<keyword evidence="6 10" id="KW-1133">Transmembrane helix</keyword>
<dbReference type="Gene3D" id="3.80.10.10">
    <property type="entry name" value="Ribonuclease Inhibitor"/>
    <property type="match status" value="5"/>
</dbReference>
<evidence type="ECO:0000313" key="12">
    <source>
        <dbReference type="Proteomes" id="UP000636709"/>
    </source>
</evidence>
<keyword evidence="12" id="KW-1185">Reference proteome</keyword>
<dbReference type="Pfam" id="PF13855">
    <property type="entry name" value="LRR_8"/>
    <property type="match status" value="1"/>
</dbReference>
<dbReference type="Proteomes" id="UP000636709">
    <property type="component" value="Unassembled WGS sequence"/>
</dbReference>
<evidence type="ECO:0000256" key="6">
    <source>
        <dbReference type="ARBA" id="ARBA00022989"/>
    </source>
</evidence>
<keyword evidence="7 10" id="KW-0472">Membrane</keyword>
<dbReference type="SUPFAM" id="SSF52047">
    <property type="entry name" value="RNI-like"/>
    <property type="match status" value="1"/>
</dbReference>
<evidence type="ECO:0000256" key="9">
    <source>
        <dbReference type="ARBA" id="ARBA00023180"/>
    </source>
</evidence>
<evidence type="ECO:0000256" key="2">
    <source>
        <dbReference type="ARBA" id="ARBA00022614"/>
    </source>
</evidence>
<evidence type="ECO:0000256" key="5">
    <source>
        <dbReference type="ARBA" id="ARBA00022737"/>
    </source>
</evidence>
<dbReference type="OrthoDB" id="442066at2759"/>
<dbReference type="SUPFAM" id="SSF52058">
    <property type="entry name" value="L domain-like"/>
    <property type="match status" value="2"/>
</dbReference>
<evidence type="ECO:0000256" key="8">
    <source>
        <dbReference type="ARBA" id="ARBA00023170"/>
    </source>
</evidence>
<keyword evidence="8" id="KW-0675">Receptor</keyword>
<dbReference type="AlphaFoldDB" id="A0A835AIC0"/>
<dbReference type="GO" id="GO:0016020">
    <property type="term" value="C:membrane"/>
    <property type="evidence" value="ECO:0007669"/>
    <property type="project" value="UniProtKB-SubCell"/>
</dbReference>
<organism evidence="11 12">
    <name type="scientific">Digitaria exilis</name>
    <dbReference type="NCBI Taxonomy" id="1010633"/>
    <lineage>
        <taxon>Eukaryota</taxon>
        <taxon>Viridiplantae</taxon>
        <taxon>Streptophyta</taxon>
        <taxon>Embryophyta</taxon>
        <taxon>Tracheophyta</taxon>
        <taxon>Spermatophyta</taxon>
        <taxon>Magnoliopsida</taxon>
        <taxon>Liliopsida</taxon>
        <taxon>Poales</taxon>
        <taxon>Poaceae</taxon>
        <taxon>PACMAD clade</taxon>
        <taxon>Panicoideae</taxon>
        <taxon>Panicodae</taxon>
        <taxon>Paniceae</taxon>
        <taxon>Anthephorinae</taxon>
        <taxon>Digitaria</taxon>
    </lineage>
</organism>
<evidence type="ECO:0000256" key="7">
    <source>
        <dbReference type="ARBA" id="ARBA00023136"/>
    </source>
</evidence>
<dbReference type="InterPro" id="IPR032675">
    <property type="entry name" value="LRR_dom_sf"/>
</dbReference>
<evidence type="ECO:0000313" key="11">
    <source>
        <dbReference type="EMBL" id="KAF8663014.1"/>
    </source>
</evidence>
<accession>A0A835AIC0</accession>
<sequence length="828" mass="91129">MSNVPHGIGSLINLVSLDLSTPVEIYELPGIGYTFGAEFGDIGQLAVPNFTSLLANLGSLKELRLGSVDLSQSVEWCDALSLYTPNLRVLSLPFCQVPSPICRALSSLCFLSEIDLQFNHLTGVVPDFFANYSFISALQLSYNQLEGWVPPEIFEHKKIVTIDIFFNPELSGSLPNISADNCLQNLLVGRTNFSGTIPSSIGKIKSLKRLGLDAPNFAGNLPSSIGELRSLNTLRVSGLNLVGPIPSWITNLTSLEVLQFSQCGLYGLIPSSIGHLIKLKTFAIIQSKASGEIPPQIFNMTQLEKLALGSNNFTGTAELNSLRRLPYLNFLDLSNIKIVDLEGHHNSSMVSFPNIAYLLLASCSMTKFPSILKHLNDLHGIDLSNNNMHGAIPSWVWGKWSTTVDFCPNFFFLNLSHNNFTSVSYESFLPLCPIEMDLSFNMFEGPIPLPQFSAQVLDYSSNMFSSLPHNFSTQLEDTLMEDAYPLRVMNLKENQLDGELPDNVNENCALELLDISGNRIEGQLPRSLVACKRLEVLAVANNKITDFFPCWMSTLPILQVLILKHNKFFGSRNNLSGSISTSFCSPTLQVLDLSYNNLSGPLPSCMMEDANELQVLSLKNNQLRGELPHNINERAQVYQFETVLTYKGSDLTIEKVLKTLVFLDVSNNAFQGSIPATIGELVLLRELNMSHNSFIGPIPPQLDRLNILESMDLSSNELSGEIPQGLASLNFLTTLNLSDNKLVGSIPESPQFSTFSNNSFLGNDGLCGPPLSKECINTTPPNMVIHDSKKSSKDIMLFLFVGLGYGVGFAVAIVVAWGIPIRKRSTRH</sequence>
<dbReference type="EMBL" id="JACEFO010002379">
    <property type="protein sequence ID" value="KAF8663014.1"/>
    <property type="molecule type" value="Genomic_DNA"/>
</dbReference>
<gene>
    <name evidence="11" type="ORF">HU200_055603</name>
</gene>
<reference evidence="11" key="1">
    <citation type="submission" date="2020-07" db="EMBL/GenBank/DDBJ databases">
        <title>Genome sequence and genetic diversity analysis of an under-domesticated orphan crop, white fonio (Digitaria exilis).</title>
        <authorList>
            <person name="Bennetzen J.L."/>
            <person name="Chen S."/>
            <person name="Ma X."/>
            <person name="Wang X."/>
            <person name="Yssel A.E.J."/>
            <person name="Chaluvadi S.R."/>
            <person name="Johnson M."/>
            <person name="Gangashetty P."/>
            <person name="Hamidou F."/>
            <person name="Sanogo M.D."/>
            <person name="Zwaenepoel A."/>
            <person name="Wallace J."/>
            <person name="Van De Peer Y."/>
            <person name="Van Deynze A."/>
        </authorList>
    </citation>
    <scope>NUCLEOTIDE SEQUENCE</scope>
    <source>
        <tissue evidence="11">Leaves</tissue>
    </source>
</reference>
<dbReference type="FunFam" id="3.80.10.10:FF:000095">
    <property type="entry name" value="LRR receptor-like serine/threonine-protein kinase GSO1"/>
    <property type="match status" value="2"/>
</dbReference>
<evidence type="ECO:0000256" key="3">
    <source>
        <dbReference type="ARBA" id="ARBA00022692"/>
    </source>
</evidence>
<feature type="transmembrane region" description="Helical" evidence="10">
    <location>
        <begin position="795"/>
        <end position="819"/>
    </location>
</feature>
<dbReference type="Pfam" id="PF00560">
    <property type="entry name" value="LRR_1"/>
    <property type="match status" value="8"/>
</dbReference>
<proteinExistence type="predicted"/>
<comment type="caution">
    <text evidence="11">The sequence shown here is derived from an EMBL/GenBank/DDBJ whole genome shotgun (WGS) entry which is preliminary data.</text>
</comment>
<protein>
    <submittedName>
        <fullName evidence="11">Uncharacterized protein</fullName>
    </submittedName>
</protein>
<keyword evidence="5" id="KW-0677">Repeat</keyword>
<comment type="subcellular location">
    <subcellularLocation>
        <location evidence="1">Membrane</location>
        <topology evidence="1">Single-pass membrane protein</topology>
    </subcellularLocation>
</comment>
<evidence type="ECO:0000256" key="1">
    <source>
        <dbReference type="ARBA" id="ARBA00004167"/>
    </source>
</evidence>
<keyword evidence="9" id="KW-0325">Glycoprotein</keyword>
<name>A0A835AIC0_9POAL</name>
<keyword evidence="4" id="KW-0732">Signal</keyword>